<dbReference type="Gene3D" id="2.30.40.10">
    <property type="entry name" value="Urease, subunit C, domain 1"/>
    <property type="match status" value="1"/>
</dbReference>
<feature type="domain" description="Amidohydrolase-related" evidence="6">
    <location>
        <begin position="52"/>
        <end position="353"/>
    </location>
</feature>
<proteinExistence type="inferred from homology"/>
<keyword evidence="8" id="KW-1185">Reference proteome</keyword>
<dbReference type="RefSeq" id="WP_344974206.1">
    <property type="nucleotide sequence ID" value="NZ_BAABFN010000001.1"/>
</dbReference>
<evidence type="ECO:0000313" key="7">
    <source>
        <dbReference type="EMBL" id="GAA4301349.1"/>
    </source>
</evidence>
<evidence type="ECO:0000256" key="5">
    <source>
        <dbReference type="PIRNR" id="PIRNR038994"/>
    </source>
</evidence>
<evidence type="ECO:0000256" key="3">
    <source>
        <dbReference type="ARBA" id="ARBA00022801"/>
    </source>
</evidence>
<evidence type="ECO:0000256" key="4">
    <source>
        <dbReference type="ARBA" id="ARBA00023277"/>
    </source>
</evidence>
<reference evidence="8" key="1">
    <citation type="journal article" date="2019" name="Int. J. Syst. Evol. Microbiol.">
        <title>The Global Catalogue of Microorganisms (GCM) 10K type strain sequencing project: providing services to taxonomists for standard genome sequencing and annotation.</title>
        <authorList>
            <consortium name="The Broad Institute Genomics Platform"/>
            <consortium name="The Broad Institute Genome Sequencing Center for Infectious Disease"/>
            <person name="Wu L."/>
            <person name="Ma J."/>
        </authorList>
    </citation>
    <scope>NUCLEOTIDE SEQUENCE [LARGE SCALE GENOMIC DNA]</scope>
    <source>
        <strain evidence="8">JCM 17664</strain>
    </source>
</reference>
<dbReference type="NCBIfam" id="TIGR00221">
    <property type="entry name" value="nagA"/>
    <property type="match status" value="1"/>
</dbReference>
<dbReference type="SUPFAM" id="SSF51556">
    <property type="entry name" value="Metallo-dependent hydrolases"/>
    <property type="match status" value="1"/>
</dbReference>
<evidence type="ECO:0000256" key="2">
    <source>
        <dbReference type="ARBA" id="ARBA00022723"/>
    </source>
</evidence>
<dbReference type="Gene3D" id="3.20.20.140">
    <property type="entry name" value="Metal-dependent hydrolases"/>
    <property type="match status" value="1"/>
</dbReference>
<dbReference type="PANTHER" id="PTHR11113:SF14">
    <property type="entry name" value="N-ACETYLGLUCOSAMINE-6-PHOSPHATE DEACETYLASE"/>
    <property type="match status" value="1"/>
</dbReference>
<dbReference type="CDD" id="cd00854">
    <property type="entry name" value="NagA"/>
    <property type="match status" value="1"/>
</dbReference>
<dbReference type="PIRSF" id="PIRSF038994">
    <property type="entry name" value="NagA"/>
    <property type="match status" value="1"/>
</dbReference>
<sequence length="369" mass="39403">MLTAFTNAAIFTGRGISQGQALLIEDGHIRALTEIESLPADTELIDCGGHYLAPGLLDLQIYGAGGHLFSNHPTPEALEAVAEAIVLTGTTGFMLTLATNPMEIVYEAIRVAGEHPHPALLGLHLEGPYISTAKRGAHPEAYVRRPERKELETLLKAGRGIVKMMTIAPECWEPELISLLTDYGVVVSAGHSNATFAEAMKGYAAGIRTTTHLFNAMSPFHHRDTGLPGAAFRSGTAFASIIADGIHVDYNALAVSKALLQDRLFLITDAVAETREGFYIHVRQKDRYTLPDGTLSGSALTLLQAVSNCVEHAGIALPEALRMATVYPAAVIGSADRGALEPGCRADLILFDRNMALSGVCFGGAFRRC</sequence>
<dbReference type="PANTHER" id="PTHR11113">
    <property type="entry name" value="N-ACETYLGLUCOSAMINE-6-PHOSPHATE DEACETYLASE"/>
    <property type="match status" value="1"/>
</dbReference>
<evidence type="ECO:0000313" key="8">
    <source>
        <dbReference type="Proteomes" id="UP001501207"/>
    </source>
</evidence>
<dbReference type="InterPro" id="IPR006680">
    <property type="entry name" value="Amidohydro-rel"/>
</dbReference>
<protein>
    <submittedName>
        <fullName evidence="7">N-acetylglucosamine-6-phosphate deacetylase</fullName>
    </submittedName>
</protein>
<name>A0ABP8FDQ2_9BACT</name>
<accession>A0ABP8FDQ2</accession>
<dbReference type="SUPFAM" id="SSF51338">
    <property type="entry name" value="Composite domain of metallo-dependent hydrolases"/>
    <property type="match status" value="1"/>
</dbReference>
<dbReference type="Proteomes" id="UP001501207">
    <property type="component" value="Unassembled WGS sequence"/>
</dbReference>
<keyword evidence="2" id="KW-0479">Metal-binding</keyword>
<keyword evidence="3 5" id="KW-0378">Hydrolase</keyword>
<comment type="caution">
    <text evidence="7">The sequence shown here is derived from an EMBL/GenBank/DDBJ whole genome shotgun (WGS) entry which is preliminary data.</text>
</comment>
<dbReference type="InterPro" id="IPR032466">
    <property type="entry name" value="Metal_Hydrolase"/>
</dbReference>
<keyword evidence="4 5" id="KW-0119">Carbohydrate metabolism</keyword>
<dbReference type="Pfam" id="PF01979">
    <property type="entry name" value="Amidohydro_1"/>
    <property type="match status" value="1"/>
</dbReference>
<comment type="similarity">
    <text evidence="1 5">Belongs to the metallo-dependent hydrolases superfamily. NagA family.</text>
</comment>
<evidence type="ECO:0000256" key="1">
    <source>
        <dbReference type="ARBA" id="ARBA00010716"/>
    </source>
</evidence>
<dbReference type="EMBL" id="BAABFN010000001">
    <property type="protein sequence ID" value="GAA4301349.1"/>
    <property type="molecule type" value="Genomic_DNA"/>
</dbReference>
<evidence type="ECO:0000259" key="6">
    <source>
        <dbReference type="Pfam" id="PF01979"/>
    </source>
</evidence>
<dbReference type="InterPro" id="IPR011059">
    <property type="entry name" value="Metal-dep_hydrolase_composite"/>
</dbReference>
<organism evidence="7 8">
    <name type="scientific">Compostibacter hankyongensis</name>
    <dbReference type="NCBI Taxonomy" id="1007089"/>
    <lineage>
        <taxon>Bacteria</taxon>
        <taxon>Pseudomonadati</taxon>
        <taxon>Bacteroidota</taxon>
        <taxon>Chitinophagia</taxon>
        <taxon>Chitinophagales</taxon>
        <taxon>Chitinophagaceae</taxon>
        <taxon>Compostibacter</taxon>
    </lineage>
</organism>
<gene>
    <name evidence="7" type="primary">nagA_1</name>
    <name evidence="7" type="ORF">GCM10023143_03000</name>
</gene>
<dbReference type="InterPro" id="IPR003764">
    <property type="entry name" value="GlcNAc_6-P_deAcase"/>
</dbReference>